<evidence type="ECO:0000256" key="2">
    <source>
        <dbReference type="ARBA" id="ARBA00022737"/>
    </source>
</evidence>
<keyword evidence="2" id="KW-0677">Repeat</keyword>
<dbReference type="Bgee" id="ENSOANG00000010467">
    <property type="expression patterns" value="Expressed in cerebellum and 6 other cell types or tissues"/>
</dbReference>
<feature type="compositionally biased region" description="Basic and acidic residues" evidence="3">
    <location>
        <begin position="72"/>
        <end position="81"/>
    </location>
</feature>
<reference evidence="5 6" key="1">
    <citation type="journal article" date="2008" name="Nature">
        <title>Genome analysis of the platypus reveals unique signatures of evolution.</title>
        <authorList>
            <person name="Warren W.C."/>
            <person name="Hillier L.W."/>
            <person name="Marshall Graves J.A."/>
            <person name="Birney E."/>
            <person name="Ponting C.P."/>
            <person name="Grutzner F."/>
            <person name="Belov K."/>
            <person name="Miller W."/>
            <person name="Clarke L."/>
            <person name="Chinwalla A.T."/>
            <person name="Yang S.P."/>
            <person name="Heger A."/>
            <person name="Locke D.P."/>
            <person name="Miethke P."/>
            <person name="Waters P.D."/>
            <person name="Veyrunes F."/>
            <person name="Fulton L."/>
            <person name="Fulton B."/>
            <person name="Graves T."/>
            <person name="Wallis J."/>
            <person name="Puente X.S."/>
            <person name="Lopez-Otin C."/>
            <person name="Ordonez G.R."/>
            <person name="Eichler E.E."/>
            <person name="Chen L."/>
            <person name="Cheng Z."/>
            <person name="Deakin J.E."/>
            <person name="Alsop A."/>
            <person name="Thompson K."/>
            <person name="Kirby P."/>
            <person name="Papenfuss A.T."/>
            <person name="Wakefield M.J."/>
            <person name="Olender T."/>
            <person name="Lancet D."/>
            <person name="Huttley G.A."/>
            <person name="Smit A.F."/>
            <person name="Pask A."/>
            <person name="Temple-Smith P."/>
            <person name="Batzer M.A."/>
            <person name="Walker J.A."/>
            <person name="Konkel M.K."/>
            <person name="Harris R.S."/>
            <person name="Whittington C.M."/>
            <person name="Wong E.S."/>
            <person name="Gemmell N.J."/>
            <person name="Buschiazzo E."/>
            <person name="Vargas Jentzsch I.M."/>
            <person name="Merkel A."/>
            <person name="Schmitz J."/>
            <person name="Zemann A."/>
            <person name="Churakov G."/>
            <person name="Kriegs J.O."/>
            <person name="Brosius J."/>
            <person name="Murchison E.P."/>
            <person name="Sachidanandam R."/>
            <person name="Smith C."/>
            <person name="Hannon G.J."/>
            <person name="Tsend-Ayush E."/>
            <person name="McMillan D."/>
            <person name="Attenborough R."/>
            <person name="Rens W."/>
            <person name="Ferguson-Smith M."/>
            <person name="Lefevre C.M."/>
            <person name="Sharp J.A."/>
            <person name="Nicholas K.R."/>
            <person name="Ray D.A."/>
            <person name="Kube M."/>
            <person name="Reinhardt R."/>
            <person name="Pringle T.H."/>
            <person name="Taylor J."/>
            <person name="Jones R.C."/>
            <person name="Nixon B."/>
            <person name="Dacheux J.L."/>
            <person name="Niwa H."/>
            <person name="Sekita Y."/>
            <person name="Huang X."/>
            <person name="Stark A."/>
            <person name="Kheradpour P."/>
            <person name="Kellis M."/>
            <person name="Flicek P."/>
            <person name="Chen Y."/>
            <person name="Webber C."/>
            <person name="Hardison R."/>
            <person name="Nelson J."/>
            <person name="Hallsworth-Pepin K."/>
            <person name="Delehaunty K."/>
            <person name="Markovic C."/>
            <person name="Minx P."/>
            <person name="Feng Y."/>
            <person name="Kremitzki C."/>
            <person name="Mitreva M."/>
            <person name="Glasscock J."/>
            <person name="Wylie T."/>
            <person name="Wohldmann P."/>
            <person name="Thiru P."/>
            <person name="Nhan M.N."/>
            <person name="Pohl C.S."/>
            <person name="Smith S.M."/>
            <person name="Hou S."/>
            <person name="Nefedov M."/>
            <person name="de Jong P.J."/>
            <person name="Renfree M.B."/>
            <person name="Mardis E.R."/>
            <person name="Wilson R.K."/>
        </authorList>
    </citation>
    <scope>NUCLEOTIDE SEQUENCE [LARGE SCALE GENOMIC DNA]</scope>
    <source>
        <strain evidence="5 6">Glennie</strain>
    </source>
</reference>
<feature type="region of interest" description="Disordered" evidence="3">
    <location>
        <begin position="34"/>
        <end position="81"/>
    </location>
</feature>
<dbReference type="PANTHER" id="PTHR45632">
    <property type="entry name" value="LD33804P"/>
    <property type="match status" value="1"/>
</dbReference>
<dbReference type="Gene3D" id="1.25.40.420">
    <property type="match status" value="1"/>
</dbReference>
<evidence type="ECO:0000256" key="3">
    <source>
        <dbReference type="SAM" id="MobiDB-lite"/>
    </source>
</evidence>
<dbReference type="Gene3D" id="2.120.10.80">
    <property type="entry name" value="Kelch-type beta propeller"/>
    <property type="match status" value="1"/>
</dbReference>
<proteinExistence type="predicted"/>
<feature type="compositionally biased region" description="Basic and acidic residues" evidence="3">
    <location>
        <begin position="44"/>
        <end position="64"/>
    </location>
</feature>
<dbReference type="SMART" id="SM00875">
    <property type="entry name" value="BACK"/>
    <property type="match status" value="1"/>
</dbReference>
<dbReference type="OMA" id="KGKCCRK"/>
<organism evidence="5 6">
    <name type="scientific">Ornithorhynchus anatinus</name>
    <name type="common">Duckbill platypus</name>
    <dbReference type="NCBI Taxonomy" id="9258"/>
    <lineage>
        <taxon>Eukaryota</taxon>
        <taxon>Metazoa</taxon>
        <taxon>Chordata</taxon>
        <taxon>Craniata</taxon>
        <taxon>Vertebrata</taxon>
        <taxon>Euteleostomi</taxon>
        <taxon>Mammalia</taxon>
        <taxon>Monotremata</taxon>
        <taxon>Ornithorhynchidae</taxon>
        <taxon>Ornithorhynchus</taxon>
    </lineage>
</organism>
<dbReference type="InterPro" id="IPR000210">
    <property type="entry name" value="BTB/POZ_dom"/>
</dbReference>
<name>F6RKZ0_ORNAN</name>
<dbReference type="PROSITE" id="PS50097">
    <property type="entry name" value="BTB"/>
    <property type="match status" value="1"/>
</dbReference>
<evidence type="ECO:0000259" key="4">
    <source>
        <dbReference type="PROSITE" id="PS50097"/>
    </source>
</evidence>
<dbReference type="Proteomes" id="UP000002279">
    <property type="component" value="Chromosome 20"/>
</dbReference>
<dbReference type="SMART" id="SM00612">
    <property type="entry name" value="Kelch"/>
    <property type="match status" value="3"/>
</dbReference>
<dbReference type="eggNOG" id="KOG4441">
    <property type="taxonomic scope" value="Eukaryota"/>
</dbReference>
<dbReference type="FunCoup" id="F6RKZ0">
    <property type="interactions" value="60"/>
</dbReference>
<dbReference type="PIRSF" id="PIRSF037037">
    <property type="entry name" value="Kelch-like_protein_gigaxonin"/>
    <property type="match status" value="1"/>
</dbReference>
<dbReference type="InterPro" id="IPR011705">
    <property type="entry name" value="BACK"/>
</dbReference>
<dbReference type="Pfam" id="PF07707">
    <property type="entry name" value="BACK"/>
    <property type="match status" value="1"/>
</dbReference>
<evidence type="ECO:0000313" key="5">
    <source>
        <dbReference type="Ensembl" id="ENSOANP00000016584.3"/>
    </source>
</evidence>
<dbReference type="STRING" id="9258.ENSOANP00000016584"/>
<reference evidence="5" key="2">
    <citation type="submission" date="2025-08" db="UniProtKB">
        <authorList>
            <consortium name="Ensembl"/>
        </authorList>
    </citation>
    <scope>IDENTIFICATION</scope>
    <source>
        <strain evidence="5">Glennie</strain>
    </source>
</reference>
<dbReference type="InterPro" id="IPR006652">
    <property type="entry name" value="Kelch_1"/>
</dbReference>
<accession>F6RKZ0</accession>
<dbReference type="SMART" id="SM00225">
    <property type="entry name" value="BTB"/>
    <property type="match status" value="1"/>
</dbReference>
<keyword evidence="1" id="KW-0880">Kelch repeat</keyword>
<sequence>MSADDIVREDRLPLRRPLQEYVVPRDIQFLRDQLPHQQTAGLGSEEKRQTQVDSAMDHPSDSTRRSTGGGIPEKKSDSVMAEEHGRRILSVLQSFRDQDMFYDFQIIVKDEIIPCHRCVLAACSDFFRAMFQADMRERDGGSVTLGNLSPRAVRAFVDYAYAGETQITDDNVEMFFQLSSFLQIPPLSEACGDFLIKSIDVANCLRLLSLSDGYGSAPLFEQALAFAERHFSSLLRSADFLETNPGVLQRFLEADELDVPDEEAALRAVLRWTGHRPESRRKHLPRLMAKVRLHHLSEEALRGYLLSEDPLLGSTDGSALIQEAVESVRESAGLFADARPSTTEKYIFVHKTEDAGEGRHTFCYNVRTDEWKVLPRTQLLALPGSSLSSCGEKIFVTGGCRGRCCRTTRLHVAESYHDATERTWCYCPVSGEFSAVAGMERPRTMHASVMALDRLFVIGGRTRGARETGSLLNVESYRPLSGEWLPASRLPRGVYYPEASACRDAIYVLGSEVELSDAFSPSLDRFLRYNAATDQWSELVAEFGQFLHATLIKAVAVNCTLYVCDLSTYKVYSFCPETCVWKGEGSFECAGFNAGAVAVEDKIYILGGDYAPDEITDEVQVYHSSRSEWEEVSPMPRALTEFYCQVIRFNKYRDPWSGDRL</sequence>
<dbReference type="InterPro" id="IPR017096">
    <property type="entry name" value="BTB-kelch_protein"/>
</dbReference>
<dbReference type="InterPro" id="IPR015915">
    <property type="entry name" value="Kelch-typ_b-propeller"/>
</dbReference>
<reference evidence="5" key="3">
    <citation type="submission" date="2025-09" db="UniProtKB">
        <authorList>
            <consortium name="Ensembl"/>
        </authorList>
    </citation>
    <scope>IDENTIFICATION</scope>
    <source>
        <strain evidence="5">Glennie</strain>
    </source>
</reference>
<dbReference type="Gene3D" id="3.30.710.10">
    <property type="entry name" value="Potassium Channel Kv1.1, Chain A"/>
    <property type="match status" value="1"/>
</dbReference>
<dbReference type="SUPFAM" id="SSF54695">
    <property type="entry name" value="POZ domain"/>
    <property type="match status" value="1"/>
</dbReference>
<dbReference type="InterPro" id="IPR011333">
    <property type="entry name" value="SKP1/BTB/POZ_sf"/>
</dbReference>
<evidence type="ECO:0000313" key="6">
    <source>
        <dbReference type="Proteomes" id="UP000002279"/>
    </source>
</evidence>
<dbReference type="SUPFAM" id="SSF117281">
    <property type="entry name" value="Kelch motif"/>
    <property type="match status" value="1"/>
</dbReference>
<protein>
    <submittedName>
        <fullName evidence="5">Kelch repeat and BTB domain containing 3</fullName>
    </submittedName>
</protein>
<gene>
    <name evidence="5" type="primary">KBTBD3</name>
</gene>
<keyword evidence="6" id="KW-1185">Reference proteome</keyword>
<dbReference type="AlphaFoldDB" id="F6RKZ0"/>
<dbReference type="InParanoid" id="F6RKZ0"/>
<dbReference type="PANTHER" id="PTHR45632:SF3">
    <property type="entry name" value="KELCH-LIKE PROTEIN 32"/>
    <property type="match status" value="1"/>
</dbReference>
<dbReference type="Ensembl" id="ENSOANT00000016587.3">
    <property type="protein sequence ID" value="ENSOANP00000016584.3"/>
    <property type="gene ID" value="ENSOANG00000010467.3"/>
</dbReference>
<feature type="domain" description="BTB" evidence="4">
    <location>
        <begin position="102"/>
        <end position="169"/>
    </location>
</feature>
<dbReference type="Pfam" id="PF00651">
    <property type="entry name" value="BTB"/>
    <property type="match status" value="1"/>
</dbReference>
<dbReference type="Pfam" id="PF01344">
    <property type="entry name" value="Kelch_1"/>
    <property type="match status" value="1"/>
</dbReference>
<evidence type="ECO:0000256" key="1">
    <source>
        <dbReference type="ARBA" id="ARBA00022441"/>
    </source>
</evidence>
<dbReference type="GeneTree" id="ENSGT00940000158415"/>